<feature type="domain" description="Sigma-54 factor interaction" evidence="3">
    <location>
        <begin position="73"/>
        <end position="305"/>
    </location>
</feature>
<dbReference type="EMBL" id="JAHUZB010000005">
    <property type="protein sequence ID" value="MBV7391605.1"/>
    <property type="molecule type" value="Genomic_DNA"/>
</dbReference>
<dbReference type="PANTHER" id="PTHR32071:SF38">
    <property type="entry name" value="PSP OPERON TRANSCRIPTIONAL ACTIVATOR"/>
    <property type="match status" value="1"/>
</dbReference>
<keyword evidence="1" id="KW-0547">Nucleotide-binding</keyword>
<feature type="domain" description="PTS EIIA type-4" evidence="4">
    <location>
        <begin position="535"/>
        <end position="674"/>
    </location>
</feature>
<dbReference type="InterPro" id="IPR025943">
    <property type="entry name" value="Sigma_54_int_dom_ATP-bd_2"/>
</dbReference>
<dbReference type="InterPro" id="IPR011608">
    <property type="entry name" value="PRD"/>
</dbReference>
<dbReference type="RefSeq" id="WP_218326815.1">
    <property type="nucleotide sequence ID" value="NZ_JAHUZB010000005.1"/>
</dbReference>
<evidence type="ECO:0000256" key="1">
    <source>
        <dbReference type="ARBA" id="ARBA00022741"/>
    </source>
</evidence>
<dbReference type="Pfam" id="PF00158">
    <property type="entry name" value="Sigma54_activat"/>
    <property type="match status" value="1"/>
</dbReference>
<protein>
    <submittedName>
        <fullName evidence="6">Sigma 54-interacting transcriptional regulator</fullName>
    </submittedName>
</protein>
<dbReference type="PROSITE" id="PS00676">
    <property type="entry name" value="SIGMA54_INTERACT_2"/>
    <property type="match status" value="1"/>
</dbReference>
<evidence type="ECO:0000259" key="5">
    <source>
        <dbReference type="PROSITE" id="PS51372"/>
    </source>
</evidence>
<accession>A0ABS6TFI9</accession>
<dbReference type="InterPro" id="IPR003593">
    <property type="entry name" value="AAA+_ATPase"/>
</dbReference>
<feature type="domain" description="PRD" evidence="5">
    <location>
        <begin position="783"/>
        <end position="889"/>
    </location>
</feature>
<evidence type="ECO:0000313" key="6">
    <source>
        <dbReference type="EMBL" id="MBV7391605.1"/>
    </source>
</evidence>
<name>A0ABS6TFI9_9ENTE</name>
<feature type="domain" description="PRD" evidence="5">
    <location>
        <begin position="426"/>
        <end position="531"/>
    </location>
</feature>
<keyword evidence="2" id="KW-0067">ATP-binding</keyword>
<keyword evidence="7" id="KW-1185">Reference proteome</keyword>
<dbReference type="PANTHER" id="PTHR32071">
    <property type="entry name" value="TRANSCRIPTIONAL REGULATORY PROTEIN"/>
    <property type="match status" value="1"/>
</dbReference>
<evidence type="ECO:0000313" key="7">
    <source>
        <dbReference type="Proteomes" id="UP000774130"/>
    </source>
</evidence>
<dbReference type="PROSITE" id="PS51372">
    <property type="entry name" value="PRD_2"/>
    <property type="match status" value="2"/>
</dbReference>
<evidence type="ECO:0000256" key="2">
    <source>
        <dbReference type="ARBA" id="ARBA00022840"/>
    </source>
</evidence>
<dbReference type="CDD" id="cd00006">
    <property type="entry name" value="PTS_IIA_man"/>
    <property type="match status" value="1"/>
</dbReference>
<dbReference type="PROSITE" id="PS50045">
    <property type="entry name" value="SIGMA54_INTERACT_4"/>
    <property type="match status" value="1"/>
</dbReference>
<dbReference type="InterPro" id="IPR033887">
    <property type="entry name" value="PTS_IIA_man"/>
</dbReference>
<dbReference type="InterPro" id="IPR002078">
    <property type="entry name" value="Sigma_54_int"/>
</dbReference>
<dbReference type="Pfam" id="PF00874">
    <property type="entry name" value="PRD"/>
    <property type="match status" value="2"/>
</dbReference>
<organism evidence="6 7">
    <name type="scientific">Enterococcus alishanensis</name>
    <dbReference type="NCBI Taxonomy" id="1303817"/>
    <lineage>
        <taxon>Bacteria</taxon>
        <taxon>Bacillati</taxon>
        <taxon>Bacillota</taxon>
        <taxon>Bacilli</taxon>
        <taxon>Lactobacillales</taxon>
        <taxon>Enterococcaceae</taxon>
        <taxon>Enterococcus</taxon>
    </lineage>
</organism>
<comment type="caution">
    <text evidence="6">The sequence shown here is derived from an EMBL/GenBank/DDBJ whole genome shotgun (WGS) entry which is preliminary data.</text>
</comment>
<dbReference type="SMART" id="SM00382">
    <property type="entry name" value="AAA"/>
    <property type="match status" value="1"/>
</dbReference>
<proteinExistence type="predicted"/>
<sequence length="891" mass="102085">MKAKEQVLAFLKDHPQEFTAQQLADELKSDRTNISRYLNELTKSGDVKKIDGRPVKFQVIIKANEENITFENLIGRDDSLKSQIQKSKAAILYPPRGLHTIIFGETGTGKTMFAECMYHFAVSSKVLQPSAPFITFNCADYAQNPQLLFGHIFGVTKGAFTGAEETRDGLVAQADGGILFLDEIHRLPPEGQEMLFTFIDKGVYRPLGANEEQNASVQIIGATTETSASFLSTFNRRIPMQIELPPLRERSIDERLAIIKTFLQQEANRLNEEIAIDKRSLLGFLLYPAEGNIGQLKRDLKLVCAKAFLHYQANDGHEKLMVTEEDLPLNVQKGLLYMKDVPDTLGPLMDNKNLYLNLKPGTEEVVWRQDPTKDMEVYHSITYKLDKLGRENLSEIDLERLISQDVDRYFENYVEELSHANIYREIISDDLWQLTNQLYEMAAKKLDRNYDEKVRFAFALHISSTIERIRAGQFISHPNLNEVRRKYSKEFQLAIEFSIQIEEAYNVEISMDEIGFITMFLTQDVREKNAFQQKQVGVFVVMHGRSTASSMLETVQELLGTNAGVAFNMPLTMNTSEMYRQINYYLAQEKANYSEGIILLTDMGSPNNFGNLIYHEIGIRTRVISMASTMLVLESLRLATLGRSLEEIYHSVMTMFINMVQLEETPEKDGHKVIVVACFTGEGVSKRLNQVVSQIVDPKEFEIIQLQSLERESFKHRLDQLVTHKNIVAIVGTLEIQYQHIPFFPALNMFQREKIIEFQNFLGSDVALPQMAESLTQDFSAEIDTQKLFLQIDDALQNIRKSQAMIIENNVLQALLIHIAFLVDKIKKDEPRPAFKEVKYFHLQNQKLFETVKNELQKISDNFEIRFNEDDLAYIVKTLLDNQIELGLHTV</sequence>
<dbReference type="Proteomes" id="UP000774130">
    <property type="component" value="Unassembled WGS sequence"/>
</dbReference>
<gene>
    <name evidence="6" type="ORF">KUA55_13025</name>
</gene>
<evidence type="ECO:0000259" key="3">
    <source>
        <dbReference type="PROSITE" id="PS50045"/>
    </source>
</evidence>
<dbReference type="CDD" id="cd00009">
    <property type="entry name" value="AAA"/>
    <property type="match status" value="1"/>
</dbReference>
<dbReference type="Pfam" id="PF03610">
    <property type="entry name" value="EIIA-man"/>
    <property type="match status" value="1"/>
</dbReference>
<dbReference type="InterPro" id="IPR004701">
    <property type="entry name" value="PTS_EIIA_man-typ"/>
</dbReference>
<dbReference type="PROSITE" id="PS51096">
    <property type="entry name" value="PTS_EIIA_TYPE_4"/>
    <property type="match status" value="1"/>
</dbReference>
<reference evidence="6 7" key="1">
    <citation type="submission" date="2021-06" db="EMBL/GenBank/DDBJ databases">
        <title>Enterococcus alishanensis sp. nov., a novel lactic acid bacterium isolated from fresh coffee beans.</title>
        <authorList>
            <person name="Chen Y.-S."/>
        </authorList>
    </citation>
    <scope>NUCLEOTIDE SEQUENCE [LARGE SCALE GENOMIC DNA]</scope>
    <source>
        <strain evidence="6 7">ALS3</strain>
    </source>
</reference>
<evidence type="ECO:0000259" key="4">
    <source>
        <dbReference type="PROSITE" id="PS51096"/>
    </source>
</evidence>